<organism evidence="1">
    <name type="scientific">uncultured bacterium</name>
    <name type="common">gcode 4</name>
    <dbReference type="NCBI Taxonomy" id="1234023"/>
    <lineage>
        <taxon>Bacteria</taxon>
        <taxon>environmental samples</taxon>
    </lineage>
</organism>
<dbReference type="SUPFAM" id="SSF102114">
    <property type="entry name" value="Radical SAM enzymes"/>
    <property type="match status" value="1"/>
</dbReference>
<name>K2FEY7_9BACT</name>
<gene>
    <name evidence="1" type="ORF">ACD_2C00097G0004</name>
</gene>
<evidence type="ECO:0000313" key="1">
    <source>
        <dbReference type="EMBL" id="EKE29781.1"/>
    </source>
</evidence>
<reference evidence="1" key="1">
    <citation type="journal article" date="2012" name="Science">
        <title>Fermentation, hydrogen, and sulfur metabolism in multiple uncultivated bacterial phyla.</title>
        <authorList>
            <person name="Wrighton K.C."/>
            <person name="Thomas B.C."/>
            <person name="Sharon I."/>
            <person name="Miller C.S."/>
            <person name="Castelle C.J."/>
            <person name="VerBerkmoes N.C."/>
            <person name="Wilkins M.J."/>
            <person name="Hettich R.L."/>
            <person name="Lipton M.S."/>
            <person name="Williams K.H."/>
            <person name="Long P.E."/>
            <person name="Banfield J.F."/>
        </authorList>
    </citation>
    <scope>NUCLEOTIDE SEQUENCE [LARGE SCALE GENOMIC DNA]</scope>
</reference>
<dbReference type="EMBL" id="AMFJ01000097">
    <property type="protein sequence ID" value="EKE29781.1"/>
    <property type="molecule type" value="Genomic_DNA"/>
</dbReference>
<sequence length="641" mass="78010">MKKPISNPGASANKPLSWSDTAIAAQKYAIDIHNILCHSEDSAWNEICVLELWSLVTKSIMEALDAKRRKWEDKTLWLAECDYPIILDPDWDDPEVIYGFYRKKLDNFCKNAASQWMSPILGFSFIWAYWELPRFSKIIKEMKAKYPKLICIIGWTDFRTIPEKAFLDKIFGYWMDIVNIWWASEFIDFFWDISKNDVFFRDENWLLRLKTERNFPENLIFEYQKDEILGVKPWEDIETSSYYSRLNKAMHFSIKNNPCLNNCSYCATYLHKPTPLSEEDLEDSIADCNRFLSLIEETGISLRINNPNPMQYIDKFAKFLMSLDLSKNTNVNFFWDFMWMANPKIYWKTVKLIDDMLQKWPNLEILIRFWIDALHAKDDWEFLWRTIWSKIAKEERYESWFKALSDFHKRYEGKRVGSIFNLIMHPNMKLEDYKEKFEFAAKYKNVPMWAFPLVAHFNTQIERDHKWFYIPEYETAEIPLLDFNTWWHLYLNSRYLDCYVFLKNTSSQSLFPGFLNFFNSIEEDNKDENIFYYFMVWHYWELRELVKEHNSIKLLFKRKKRGRIRIELDKLLDFTFRYLEFMKIRERYIIGINPSYKSEKSEELFELIEENLSEFKELWRSRGHDIKTFWQFPFFKYNYKK</sequence>
<evidence type="ECO:0008006" key="2">
    <source>
        <dbReference type="Google" id="ProtNLM"/>
    </source>
</evidence>
<accession>K2FEY7</accession>
<dbReference type="InterPro" id="IPR058240">
    <property type="entry name" value="rSAM_sf"/>
</dbReference>
<comment type="caution">
    <text evidence="1">The sequence shown here is derived from an EMBL/GenBank/DDBJ whole genome shotgun (WGS) entry which is preliminary data.</text>
</comment>
<proteinExistence type="predicted"/>
<protein>
    <recommendedName>
        <fullName evidence="2">Radical SAM protein</fullName>
    </recommendedName>
</protein>
<dbReference type="AlphaFoldDB" id="K2FEY7"/>